<dbReference type="Proteomes" id="UP000663861">
    <property type="component" value="Unassembled WGS sequence"/>
</dbReference>
<accession>A0A8H3H369</accession>
<dbReference type="SMART" id="SM00102">
    <property type="entry name" value="ADF"/>
    <property type="match status" value="1"/>
</dbReference>
<evidence type="ECO:0000256" key="1">
    <source>
        <dbReference type="ARBA" id="ARBA00004109"/>
    </source>
</evidence>
<dbReference type="AlphaFoldDB" id="A0A8H3H369"/>
<evidence type="ECO:0000313" key="8">
    <source>
        <dbReference type="Proteomes" id="UP000663861"/>
    </source>
</evidence>
<dbReference type="InterPro" id="IPR029006">
    <property type="entry name" value="ADF-H/Gelsolin-like_dom_sf"/>
</dbReference>
<evidence type="ECO:0000256" key="4">
    <source>
        <dbReference type="ARBA" id="ARBA00023203"/>
    </source>
</evidence>
<evidence type="ECO:0000259" key="6">
    <source>
        <dbReference type="PROSITE" id="PS51263"/>
    </source>
</evidence>
<dbReference type="CDD" id="cd11286">
    <property type="entry name" value="ADF_cofilin_like"/>
    <property type="match status" value="1"/>
</dbReference>
<dbReference type="PANTHER" id="PTHR11913">
    <property type="entry name" value="COFILIN-RELATED"/>
    <property type="match status" value="1"/>
</dbReference>
<dbReference type="GO" id="GO:0003779">
    <property type="term" value="F:actin binding"/>
    <property type="evidence" value="ECO:0007669"/>
    <property type="project" value="UniProtKB-KW"/>
</dbReference>
<sequence length="166" mass="18575">MSSGVAVNPDCVQAYQQLKMPEQKQSKDKGKYIIFKLSDDMKQIIVEKTSSDTNYDSFTKDLPETEPRWAVYDVEFEKDGGKRNKLTFISWSPDDAKIKQKMVYASSRDALRRSLDGIAAEIQATSPDEVAWESGKSLDGIAAEIQATSPDEVAWESVLDKASRGR</sequence>
<evidence type="ECO:0000313" key="7">
    <source>
        <dbReference type="EMBL" id="CAE6490978.1"/>
    </source>
</evidence>
<gene>
    <name evidence="7" type="ORF">RDB_LOCUS111441</name>
</gene>
<dbReference type="GO" id="GO:0016363">
    <property type="term" value="C:nuclear matrix"/>
    <property type="evidence" value="ECO:0007669"/>
    <property type="project" value="UniProtKB-SubCell"/>
</dbReference>
<dbReference type="InterPro" id="IPR017904">
    <property type="entry name" value="ADF/Cofilin"/>
</dbReference>
<protein>
    <recommendedName>
        <fullName evidence="3">Cofilin</fullName>
    </recommendedName>
    <alternativeName>
        <fullName evidence="5">Actin-depolymerizing factor 1</fullName>
    </alternativeName>
</protein>
<comment type="caution">
    <text evidence="7">The sequence shown here is derived from an EMBL/GenBank/DDBJ whole genome shotgun (WGS) entry which is preliminary data.</text>
</comment>
<evidence type="ECO:0000256" key="2">
    <source>
        <dbReference type="ARBA" id="ARBA00006844"/>
    </source>
</evidence>
<dbReference type="Gene3D" id="3.40.20.10">
    <property type="entry name" value="Severin"/>
    <property type="match status" value="1"/>
</dbReference>
<organism evidence="7 8">
    <name type="scientific">Rhizoctonia solani</name>
    <dbReference type="NCBI Taxonomy" id="456999"/>
    <lineage>
        <taxon>Eukaryota</taxon>
        <taxon>Fungi</taxon>
        <taxon>Dikarya</taxon>
        <taxon>Basidiomycota</taxon>
        <taxon>Agaricomycotina</taxon>
        <taxon>Agaricomycetes</taxon>
        <taxon>Cantharellales</taxon>
        <taxon>Ceratobasidiaceae</taxon>
        <taxon>Rhizoctonia</taxon>
    </lineage>
</organism>
<proteinExistence type="inferred from homology"/>
<dbReference type="EMBL" id="CAJMWY010002551">
    <property type="protein sequence ID" value="CAE6490978.1"/>
    <property type="molecule type" value="Genomic_DNA"/>
</dbReference>
<dbReference type="InterPro" id="IPR002108">
    <property type="entry name" value="ADF-H"/>
</dbReference>
<comment type="subcellular location">
    <subcellularLocation>
        <location evidence="1">Nucleus matrix</location>
    </subcellularLocation>
</comment>
<evidence type="ECO:0000256" key="5">
    <source>
        <dbReference type="ARBA" id="ARBA00032427"/>
    </source>
</evidence>
<dbReference type="GO" id="GO:0030042">
    <property type="term" value="P:actin filament depolymerization"/>
    <property type="evidence" value="ECO:0007669"/>
    <property type="project" value="InterPro"/>
</dbReference>
<dbReference type="SUPFAM" id="SSF55753">
    <property type="entry name" value="Actin depolymerizing proteins"/>
    <property type="match status" value="1"/>
</dbReference>
<feature type="domain" description="ADF-H" evidence="6">
    <location>
        <begin position="2"/>
        <end position="140"/>
    </location>
</feature>
<evidence type="ECO:0000256" key="3">
    <source>
        <dbReference type="ARBA" id="ARBA00015630"/>
    </source>
</evidence>
<keyword evidence="4" id="KW-0009">Actin-binding</keyword>
<dbReference type="Pfam" id="PF00241">
    <property type="entry name" value="Cofilin_ADF"/>
    <property type="match status" value="1"/>
</dbReference>
<dbReference type="PROSITE" id="PS51263">
    <property type="entry name" value="ADF_H"/>
    <property type="match status" value="1"/>
</dbReference>
<name>A0A8H3H369_9AGAM</name>
<reference evidence="7" key="1">
    <citation type="submission" date="2021-01" db="EMBL/GenBank/DDBJ databases">
        <authorList>
            <person name="Kaushik A."/>
        </authorList>
    </citation>
    <scope>NUCLEOTIDE SEQUENCE</scope>
    <source>
        <strain evidence="7">AG4-RS23</strain>
    </source>
</reference>
<comment type="similarity">
    <text evidence="2">Belongs to the actin-binding proteins ADF family.</text>
</comment>
<dbReference type="GO" id="GO:0015629">
    <property type="term" value="C:actin cytoskeleton"/>
    <property type="evidence" value="ECO:0007669"/>
    <property type="project" value="InterPro"/>
</dbReference>